<proteinExistence type="predicted"/>
<dbReference type="PROSITE" id="PS51007">
    <property type="entry name" value="CYTC"/>
    <property type="match status" value="1"/>
</dbReference>
<dbReference type="GO" id="GO:0009055">
    <property type="term" value="F:electron transfer activity"/>
    <property type="evidence" value="ECO:0007669"/>
    <property type="project" value="InterPro"/>
</dbReference>
<dbReference type="GO" id="GO:0020037">
    <property type="term" value="F:heme binding"/>
    <property type="evidence" value="ECO:0007669"/>
    <property type="project" value="InterPro"/>
</dbReference>
<evidence type="ECO:0000256" key="2">
    <source>
        <dbReference type="ARBA" id="ARBA00022617"/>
    </source>
</evidence>
<feature type="domain" description="Cytochrome c" evidence="8">
    <location>
        <begin position="53"/>
        <end position="152"/>
    </location>
</feature>
<keyword evidence="3 6" id="KW-0479">Metal-binding</keyword>
<organism evidence="9 10">
    <name type="scientific">Pandoraea cepalis</name>
    <dbReference type="NCBI Taxonomy" id="2508294"/>
    <lineage>
        <taxon>Bacteria</taxon>
        <taxon>Pseudomonadati</taxon>
        <taxon>Pseudomonadota</taxon>
        <taxon>Betaproteobacteria</taxon>
        <taxon>Burkholderiales</taxon>
        <taxon>Burkholderiaceae</taxon>
        <taxon>Pandoraea</taxon>
    </lineage>
</organism>
<dbReference type="InterPro" id="IPR036909">
    <property type="entry name" value="Cyt_c-like_dom_sf"/>
</dbReference>
<evidence type="ECO:0000256" key="5">
    <source>
        <dbReference type="ARBA" id="ARBA00023004"/>
    </source>
</evidence>
<evidence type="ECO:0000256" key="1">
    <source>
        <dbReference type="ARBA" id="ARBA00022448"/>
    </source>
</evidence>
<dbReference type="Proteomes" id="UP000396788">
    <property type="component" value="Unassembled WGS sequence"/>
</dbReference>
<dbReference type="Gene3D" id="1.10.760.10">
    <property type="entry name" value="Cytochrome c-like domain"/>
    <property type="match status" value="1"/>
</dbReference>
<evidence type="ECO:0000313" key="9">
    <source>
        <dbReference type="EMBL" id="VVE35534.1"/>
    </source>
</evidence>
<evidence type="ECO:0000313" key="10">
    <source>
        <dbReference type="Proteomes" id="UP000396788"/>
    </source>
</evidence>
<dbReference type="SUPFAM" id="SSF46626">
    <property type="entry name" value="Cytochrome c"/>
    <property type="match status" value="1"/>
</dbReference>
<keyword evidence="4" id="KW-0249">Electron transport</keyword>
<dbReference type="AlphaFoldDB" id="A0A5E4XGN5"/>
<keyword evidence="5 6" id="KW-0408">Iron</keyword>
<evidence type="ECO:0000256" key="3">
    <source>
        <dbReference type="ARBA" id="ARBA00022723"/>
    </source>
</evidence>
<keyword evidence="1" id="KW-0813">Transport</keyword>
<dbReference type="GO" id="GO:0046872">
    <property type="term" value="F:metal ion binding"/>
    <property type="evidence" value="ECO:0007669"/>
    <property type="project" value="UniProtKB-KW"/>
</dbReference>
<sequence>MRTRAVTGAASNRRDRLPCPSARWAAQAFAAALVLTAGTGVVATGTALAAPASGVRAASPIYVEPMTPPASQPDWQARDWAMACMTCHNASAPVSAGKATLPALDGRPATELMTALQAMRDGRRAATLMPQLLKGYRDDELRRIAAYFASQPADTSAPASPRTSQTSR</sequence>
<feature type="compositionally biased region" description="Polar residues" evidence="7">
    <location>
        <begin position="152"/>
        <end position="168"/>
    </location>
</feature>
<reference evidence="9 10" key="1">
    <citation type="submission" date="2019-08" db="EMBL/GenBank/DDBJ databases">
        <authorList>
            <person name="Peeters C."/>
        </authorList>
    </citation>
    <scope>NUCLEOTIDE SEQUENCE [LARGE SCALE GENOMIC DNA]</scope>
    <source>
        <strain evidence="9 10">LMG 31107</strain>
    </source>
</reference>
<evidence type="ECO:0000256" key="4">
    <source>
        <dbReference type="ARBA" id="ARBA00022982"/>
    </source>
</evidence>
<dbReference type="PANTHER" id="PTHR33751:SF9">
    <property type="entry name" value="CYTOCHROME C4"/>
    <property type="match status" value="1"/>
</dbReference>
<evidence type="ECO:0000256" key="6">
    <source>
        <dbReference type="PROSITE-ProRule" id="PRU00433"/>
    </source>
</evidence>
<feature type="region of interest" description="Disordered" evidence="7">
    <location>
        <begin position="148"/>
        <end position="168"/>
    </location>
</feature>
<dbReference type="InterPro" id="IPR009056">
    <property type="entry name" value="Cyt_c-like_dom"/>
</dbReference>
<dbReference type="PANTHER" id="PTHR33751">
    <property type="entry name" value="CBB3-TYPE CYTOCHROME C OXIDASE SUBUNIT FIXP"/>
    <property type="match status" value="1"/>
</dbReference>
<dbReference type="InterPro" id="IPR050597">
    <property type="entry name" value="Cytochrome_c_Oxidase_Subunit"/>
</dbReference>
<protein>
    <submittedName>
        <fullName evidence="9">Cytochrome subunit of sulfide dehydrogenase</fullName>
    </submittedName>
</protein>
<accession>A0A5E4XGN5</accession>
<evidence type="ECO:0000256" key="7">
    <source>
        <dbReference type="SAM" id="MobiDB-lite"/>
    </source>
</evidence>
<evidence type="ECO:0000259" key="8">
    <source>
        <dbReference type="PROSITE" id="PS51007"/>
    </source>
</evidence>
<dbReference type="RefSeq" id="WP_150610324.1">
    <property type="nucleotide sequence ID" value="NZ_CABPRY010000011.1"/>
</dbReference>
<gene>
    <name evidence="9" type="primary">fccA</name>
    <name evidence="9" type="ORF">PCE31107_03885</name>
</gene>
<keyword evidence="2 6" id="KW-0349">Heme</keyword>
<name>A0A5E4XGN5_9BURK</name>
<dbReference type="EMBL" id="CABPRY010000011">
    <property type="protein sequence ID" value="VVE35534.1"/>
    <property type="molecule type" value="Genomic_DNA"/>
</dbReference>